<keyword evidence="3" id="KW-1185">Reference proteome</keyword>
<dbReference type="Proteomes" id="UP000015104">
    <property type="component" value="Unassembled WGS sequence"/>
</dbReference>
<name>T1KE21_TETUR</name>
<evidence type="ECO:0000313" key="2">
    <source>
        <dbReference type="EnsemblMetazoa" id="tetur09g05020.1"/>
    </source>
</evidence>
<keyword evidence="1" id="KW-0472">Membrane</keyword>
<dbReference type="AlphaFoldDB" id="T1KE21"/>
<dbReference type="EnsemblMetazoa" id="tetur09g05020.1">
    <property type="protein sequence ID" value="tetur09g05020.1"/>
    <property type="gene ID" value="tetur09g05020"/>
</dbReference>
<sequence>MDFLLKQQRPTALYQSFGLSIAWSCFFRTSHQKYPTEKALVFKVQTFIIVLMFVGSTFCLRQPFVKLVVGGKQAIMRTKSILPFNMTRFTLS</sequence>
<reference evidence="2" key="2">
    <citation type="submission" date="2015-06" db="UniProtKB">
        <authorList>
            <consortium name="EnsemblMetazoa"/>
        </authorList>
    </citation>
    <scope>IDENTIFICATION</scope>
</reference>
<keyword evidence="1" id="KW-1133">Transmembrane helix</keyword>
<dbReference type="HOGENOM" id="CLU_2416132_0_0_1"/>
<evidence type="ECO:0000313" key="3">
    <source>
        <dbReference type="Proteomes" id="UP000015104"/>
    </source>
</evidence>
<proteinExistence type="predicted"/>
<evidence type="ECO:0000256" key="1">
    <source>
        <dbReference type="SAM" id="Phobius"/>
    </source>
</evidence>
<dbReference type="EMBL" id="CAEY01002033">
    <property type="status" value="NOT_ANNOTATED_CDS"/>
    <property type="molecule type" value="Genomic_DNA"/>
</dbReference>
<accession>T1KE21</accession>
<feature type="transmembrane region" description="Helical" evidence="1">
    <location>
        <begin position="12"/>
        <end position="29"/>
    </location>
</feature>
<keyword evidence="1" id="KW-0812">Transmembrane</keyword>
<organism evidence="2 3">
    <name type="scientific">Tetranychus urticae</name>
    <name type="common">Two-spotted spider mite</name>
    <dbReference type="NCBI Taxonomy" id="32264"/>
    <lineage>
        <taxon>Eukaryota</taxon>
        <taxon>Metazoa</taxon>
        <taxon>Ecdysozoa</taxon>
        <taxon>Arthropoda</taxon>
        <taxon>Chelicerata</taxon>
        <taxon>Arachnida</taxon>
        <taxon>Acari</taxon>
        <taxon>Acariformes</taxon>
        <taxon>Trombidiformes</taxon>
        <taxon>Prostigmata</taxon>
        <taxon>Eleutherengona</taxon>
        <taxon>Raphignathae</taxon>
        <taxon>Tetranychoidea</taxon>
        <taxon>Tetranychidae</taxon>
        <taxon>Tetranychus</taxon>
    </lineage>
</organism>
<feature type="transmembrane region" description="Helical" evidence="1">
    <location>
        <begin position="41"/>
        <end position="60"/>
    </location>
</feature>
<protein>
    <submittedName>
        <fullName evidence="2">Uncharacterized protein</fullName>
    </submittedName>
</protein>
<reference evidence="3" key="1">
    <citation type="submission" date="2011-08" db="EMBL/GenBank/DDBJ databases">
        <authorList>
            <person name="Rombauts S."/>
        </authorList>
    </citation>
    <scope>NUCLEOTIDE SEQUENCE</scope>
    <source>
        <strain evidence="3">London</strain>
    </source>
</reference>